<dbReference type="NCBIfam" id="TIGR00996">
    <property type="entry name" value="Mtu_fam_mce"/>
    <property type="match status" value="1"/>
</dbReference>
<dbReference type="Pfam" id="PF11887">
    <property type="entry name" value="Mce4_CUP1"/>
    <property type="match status" value="1"/>
</dbReference>
<dbReference type="Pfam" id="PF02470">
    <property type="entry name" value="MlaD"/>
    <property type="match status" value="1"/>
</dbReference>
<dbReference type="InterPro" id="IPR003399">
    <property type="entry name" value="Mce/MlaD"/>
</dbReference>
<dbReference type="PRINTS" id="PR01782">
    <property type="entry name" value="MCEVIRFACTOR"/>
</dbReference>
<reference evidence="4 5" key="1">
    <citation type="submission" date="2019-03" db="EMBL/GenBank/DDBJ databases">
        <title>Genomic Encyclopedia of Type Strains, Phase IV (KMG-IV): sequencing the most valuable type-strain genomes for metagenomic binning, comparative biology and taxonomic classification.</title>
        <authorList>
            <person name="Goeker M."/>
        </authorList>
    </citation>
    <scope>NUCLEOTIDE SEQUENCE [LARGE SCALE GENOMIC DNA]</scope>
    <source>
        <strain evidence="4 5">DSM 45361</strain>
    </source>
</reference>
<dbReference type="GO" id="GO:0005576">
    <property type="term" value="C:extracellular region"/>
    <property type="evidence" value="ECO:0007669"/>
    <property type="project" value="TreeGrafter"/>
</dbReference>
<dbReference type="EMBL" id="SNXZ01000001">
    <property type="protein sequence ID" value="TDQ05711.1"/>
    <property type="molecule type" value="Genomic_DNA"/>
</dbReference>
<dbReference type="Proteomes" id="UP000295444">
    <property type="component" value="Unassembled WGS sequence"/>
</dbReference>
<evidence type="ECO:0000313" key="5">
    <source>
        <dbReference type="Proteomes" id="UP000295444"/>
    </source>
</evidence>
<feature type="domain" description="Mammalian cell entry C-terminal" evidence="3">
    <location>
        <begin position="116"/>
        <end position="315"/>
    </location>
</feature>
<accession>A0A4R6SP34</accession>
<comment type="caution">
    <text evidence="4">The sequence shown here is derived from an EMBL/GenBank/DDBJ whole genome shotgun (WGS) entry which is preliminary data.</text>
</comment>
<protein>
    <submittedName>
        <fullName evidence="4">Phospholipid/cholesterol/gamma-HCH transport system substrate-binding protein</fullName>
    </submittedName>
</protein>
<dbReference type="InterPro" id="IPR005693">
    <property type="entry name" value="Mce"/>
</dbReference>
<feature type="transmembrane region" description="Helical" evidence="1">
    <location>
        <begin position="12"/>
        <end position="30"/>
    </location>
</feature>
<evidence type="ECO:0000259" key="3">
    <source>
        <dbReference type="Pfam" id="PF11887"/>
    </source>
</evidence>
<dbReference type="AlphaFoldDB" id="A0A4R6SP34"/>
<dbReference type="PANTHER" id="PTHR33371:SF18">
    <property type="entry name" value="MCE-FAMILY PROTEIN MCE3C"/>
    <property type="match status" value="1"/>
</dbReference>
<evidence type="ECO:0000313" key="4">
    <source>
        <dbReference type="EMBL" id="TDQ05711.1"/>
    </source>
</evidence>
<keyword evidence="1" id="KW-0812">Transmembrane</keyword>
<organism evidence="4 5">
    <name type="scientific">Labedaea rhizosphaerae</name>
    <dbReference type="NCBI Taxonomy" id="598644"/>
    <lineage>
        <taxon>Bacteria</taxon>
        <taxon>Bacillati</taxon>
        <taxon>Actinomycetota</taxon>
        <taxon>Actinomycetes</taxon>
        <taxon>Pseudonocardiales</taxon>
        <taxon>Pseudonocardiaceae</taxon>
        <taxon>Labedaea</taxon>
    </lineage>
</organism>
<evidence type="ECO:0000259" key="2">
    <source>
        <dbReference type="Pfam" id="PF02470"/>
    </source>
</evidence>
<keyword evidence="5" id="KW-1185">Reference proteome</keyword>
<dbReference type="InterPro" id="IPR052336">
    <property type="entry name" value="MlaD_Phospholipid_Transporter"/>
</dbReference>
<gene>
    <name evidence="4" type="ORF">EV186_1011689</name>
</gene>
<dbReference type="InterPro" id="IPR024516">
    <property type="entry name" value="Mce_C"/>
</dbReference>
<proteinExistence type="predicted"/>
<dbReference type="RefSeq" id="WP_133848411.1">
    <property type="nucleotide sequence ID" value="NZ_SNXZ01000001.1"/>
</dbReference>
<name>A0A4R6SP34_LABRH</name>
<keyword evidence="1" id="KW-1133">Transmembrane helix</keyword>
<feature type="domain" description="Mce/MlaD" evidence="2">
    <location>
        <begin position="39"/>
        <end position="112"/>
    </location>
</feature>
<dbReference type="OrthoDB" id="5241191at2"/>
<evidence type="ECO:0000256" key="1">
    <source>
        <dbReference type="SAM" id="Phobius"/>
    </source>
</evidence>
<keyword evidence="1" id="KW-0472">Membrane</keyword>
<sequence length="328" mass="35501">MKAFRSRNPTTIGLIGLVVIALFMLAAYFSDDLPIIGGGTSYEAEFSEAAGLEPDDEVRIAGVKVGHVSDIELDGDKVLVTFKIKDAWVGDQTRADIKIKTLLGQKFLSLEPDGTKALDPDTPIKKDHTTAPYDVLEAFRGLANTVNDVDTTQLAQSFEVISTTFADTPDDVKGALTGLSQLSKTISSRDQQLSELLANTNKISATLAERDQELVKIMQDGNLLLQEITNRKAAIDNLLTGTQALATELKGLVTDNDKQLGPVLTQLDQLTSMLQRNQTDLAQGLKNFAPFVRVFNNTVGNGHWFDNYICGLIPPALPAVNDPGCLAK</sequence>
<dbReference type="PANTHER" id="PTHR33371">
    <property type="entry name" value="INTERMEMBRANE PHOSPHOLIPID TRANSPORT SYSTEM BINDING PROTEIN MLAD-RELATED"/>
    <property type="match status" value="1"/>
</dbReference>